<comment type="caution">
    <text evidence="3">The sequence shown here is derived from an EMBL/GenBank/DDBJ whole genome shotgun (WGS) entry which is preliminary data.</text>
</comment>
<dbReference type="Gene3D" id="1.10.530.10">
    <property type="match status" value="1"/>
</dbReference>
<evidence type="ECO:0000313" key="4">
    <source>
        <dbReference type="Proteomes" id="UP000037822"/>
    </source>
</evidence>
<accession>A0A0N1F4S0</accession>
<proteinExistence type="predicted"/>
<gene>
    <name evidence="3" type="ORF">AE618_18615</name>
</gene>
<sequence length="651" mass="68702">MADVIREFLVGIGYKVDASSEKRFESSVRSATLQSELLGRAIAATAEKVFEGVQRISKSFEDVYWQAQRTQATVQGIRAIGYAASQLGSSAENAGASIENFGKQLKWNPGFEGFLKQIGVVTRENGKLRDSTKLLIDFGNAIKSRPKAEQMGLAEVAGTDLATLEAIQSGKFSQRMEEYNEKVKAQGLNSEEAAKKGAEFMQSMKSLNATLEVVGQRLMTELAEPLQKFVDAFEKWTRENGKETVEFFRSLGQTLDELATFVGKVIAVLKPLWEGFNDLSKELTGQNGLTTAIEVLIGLKLAQWLLGVAAAITGVGTAAAGALIGGSLGRFFALLAGPGAFLLGMTPSTANGGEDAEIARRKADGSWGKTPTENGSGTPSGGQDNTLWGKAKRWWRGGGDPANGAATAPSSNGSRRAAAQEAYAFWRSKGLTHEQATGVVANEQAESNHNPNARGDGGKAHGLYQHWPDRRANILAGAGIDMSTATAAQQREGAHWEMTKGKERAAWEALKRAETAGEAAAVISLQYERPQAKAAEAEKRAGIANGLAKVLRLAEQAEGGPNLPPLARMNPAALGLAVDNAAKLGGGSGAAPGTTLTPSTNSRGDTTVTLTQHNKIEVVGSGDPTMTANQVGAAQKDLGGVLLRDVRGAVR</sequence>
<dbReference type="OrthoDB" id="8151015at2"/>
<dbReference type="EMBL" id="LGSZ01000050">
    <property type="protein sequence ID" value="KPH79320.1"/>
    <property type="molecule type" value="Genomic_DNA"/>
</dbReference>
<dbReference type="Proteomes" id="UP000037822">
    <property type="component" value="Unassembled WGS sequence"/>
</dbReference>
<dbReference type="InterPro" id="IPR041219">
    <property type="entry name" value="Phage_lysozyme2"/>
</dbReference>
<feature type="region of interest" description="Disordered" evidence="1">
    <location>
        <begin position="360"/>
        <end position="415"/>
    </location>
</feature>
<dbReference type="Pfam" id="PF18013">
    <property type="entry name" value="Phage_lysozyme2"/>
    <property type="match status" value="1"/>
</dbReference>
<reference evidence="3 4" key="1">
    <citation type="submission" date="2015-07" db="EMBL/GenBank/DDBJ databases">
        <title>Whole genome sequencing of Bosea vaviloviae isolated from cave pool.</title>
        <authorList>
            <person name="Tan N.E.H."/>
            <person name="Lee Y.P."/>
            <person name="Gan H.M."/>
            <person name="Barton H."/>
            <person name="Savka M.A."/>
        </authorList>
    </citation>
    <scope>NUCLEOTIDE SEQUENCE [LARGE SCALE GENOMIC DNA]</scope>
    <source>
        <strain evidence="3 4">SD260</strain>
    </source>
</reference>
<evidence type="ECO:0000313" key="3">
    <source>
        <dbReference type="EMBL" id="KPH79320.1"/>
    </source>
</evidence>
<dbReference type="AlphaFoldDB" id="A0A0N1F4S0"/>
<dbReference type="PATRIC" id="fig|1526658.3.peg.1339"/>
<keyword evidence="4" id="KW-1185">Reference proteome</keyword>
<name>A0A0N1F4S0_9HYPH</name>
<evidence type="ECO:0000256" key="1">
    <source>
        <dbReference type="SAM" id="MobiDB-lite"/>
    </source>
</evidence>
<feature type="domain" description="Phage tail lysozyme" evidence="2">
    <location>
        <begin position="418"/>
        <end position="549"/>
    </location>
</feature>
<protein>
    <recommendedName>
        <fullName evidence="2">Phage tail lysozyme domain-containing protein</fullName>
    </recommendedName>
</protein>
<dbReference type="RefSeq" id="WP_054210573.1">
    <property type="nucleotide sequence ID" value="NZ_LGSZ01000050.1"/>
</dbReference>
<organism evidence="3 4">
    <name type="scientific">Bosea vaviloviae</name>
    <dbReference type="NCBI Taxonomy" id="1526658"/>
    <lineage>
        <taxon>Bacteria</taxon>
        <taxon>Pseudomonadati</taxon>
        <taxon>Pseudomonadota</taxon>
        <taxon>Alphaproteobacteria</taxon>
        <taxon>Hyphomicrobiales</taxon>
        <taxon>Boseaceae</taxon>
        <taxon>Bosea</taxon>
    </lineage>
</organism>
<evidence type="ECO:0000259" key="2">
    <source>
        <dbReference type="Pfam" id="PF18013"/>
    </source>
</evidence>
<feature type="compositionally biased region" description="Polar residues" evidence="1">
    <location>
        <begin position="369"/>
        <end position="386"/>
    </location>
</feature>